<dbReference type="AlphaFoldDB" id="A0A7G9FZE0"/>
<evidence type="ECO:0000313" key="2">
    <source>
        <dbReference type="Proteomes" id="UP000515981"/>
    </source>
</evidence>
<reference evidence="1 2" key="1">
    <citation type="submission" date="2020-08" db="EMBL/GenBank/DDBJ databases">
        <authorList>
            <person name="Liu C."/>
            <person name="Sun Q."/>
        </authorList>
    </citation>
    <scope>NUCLEOTIDE SEQUENCE [LARGE SCALE GENOMIC DNA]</scope>
    <source>
        <strain evidence="1 2">NSJ-8</strain>
    </source>
</reference>
<accession>A0A7G9FZE0</accession>
<dbReference type="Gene3D" id="1.10.30.50">
    <property type="match status" value="1"/>
</dbReference>
<dbReference type="EMBL" id="CP060633">
    <property type="protein sequence ID" value="QNM03922.1"/>
    <property type="molecule type" value="Genomic_DNA"/>
</dbReference>
<sequence length="318" mass="36987">MIKIEKYDKKVEDVYFDAVKAVVDDAYRKKIVNRVKKYMGAAWRNLAEQESDEIFRKWILADYSEIKKAYLQLSKDEMHEETFKKNGKFKRLYQIYYEAYNKVRGKIIRMPGLADQKLNVYLVKNSKIKTCPYCNRNYITARGENVSGAQLDHFISRSEYPIFALCLYNLVPCCSVCNLAKLTKELEVSPFASEMDDNSFTFTPTGILPGEQPAVKIKAKNAQLEKNIEVLHLQEAYDFHSDDLKELVELKEMYPETQISEICDLINGERRLVGKANLTSTDIRDMVFGKQVPYEEYGKKPLAKFRHDILKDLGVYTR</sequence>
<evidence type="ECO:0008006" key="3">
    <source>
        <dbReference type="Google" id="ProtNLM"/>
    </source>
</evidence>
<dbReference type="Proteomes" id="UP000515981">
    <property type="component" value="Chromosome"/>
</dbReference>
<dbReference type="KEGG" id="ssun:H9Q77_07635"/>
<organism evidence="1 2">
    <name type="scientific">Simiaoa sunii</name>
    <dbReference type="NCBI Taxonomy" id="2763672"/>
    <lineage>
        <taxon>Bacteria</taxon>
        <taxon>Bacillati</taxon>
        <taxon>Bacillota</taxon>
        <taxon>Clostridia</taxon>
        <taxon>Lachnospirales</taxon>
        <taxon>Lachnospiraceae</taxon>
        <taxon>Simiaoa</taxon>
    </lineage>
</organism>
<gene>
    <name evidence="1" type="ORF">H9Q77_07635</name>
</gene>
<protein>
    <recommendedName>
        <fullName evidence="3">HNH nuclease domain-containing protein</fullName>
    </recommendedName>
</protein>
<proteinExistence type="predicted"/>
<keyword evidence="2" id="KW-1185">Reference proteome</keyword>
<evidence type="ECO:0000313" key="1">
    <source>
        <dbReference type="EMBL" id="QNM03922.1"/>
    </source>
</evidence>
<name>A0A7G9FZE0_9FIRM</name>
<dbReference type="RefSeq" id="WP_249327050.1">
    <property type="nucleotide sequence ID" value="NZ_CP060633.1"/>
</dbReference>